<evidence type="ECO:0000313" key="3">
    <source>
        <dbReference type="Proteomes" id="UP000663419"/>
    </source>
</evidence>
<feature type="compositionally biased region" description="Basic residues" evidence="1">
    <location>
        <begin position="21"/>
        <end position="42"/>
    </location>
</feature>
<organism evidence="2 3">
    <name type="scientific">Ajellomyces capsulatus (strain H88)</name>
    <name type="common">Darling's disease fungus</name>
    <name type="synonym">Histoplasma capsulatum</name>
    <dbReference type="NCBI Taxonomy" id="544711"/>
    <lineage>
        <taxon>Eukaryota</taxon>
        <taxon>Fungi</taxon>
        <taxon>Dikarya</taxon>
        <taxon>Ascomycota</taxon>
        <taxon>Pezizomycotina</taxon>
        <taxon>Eurotiomycetes</taxon>
        <taxon>Eurotiomycetidae</taxon>
        <taxon>Onygenales</taxon>
        <taxon>Ajellomycetaceae</taxon>
        <taxon>Histoplasma</taxon>
    </lineage>
</organism>
<accession>A0A8A1LJZ3</accession>
<dbReference type="AlphaFoldDB" id="A0A8A1LJZ3"/>
<dbReference type="VEuPathDB" id="FungiDB:I7I53_02278"/>
<evidence type="ECO:0000256" key="1">
    <source>
        <dbReference type="SAM" id="MobiDB-lite"/>
    </source>
</evidence>
<evidence type="ECO:0000313" key="2">
    <source>
        <dbReference type="EMBL" id="QSS54648.1"/>
    </source>
</evidence>
<feature type="region of interest" description="Disordered" evidence="1">
    <location>
        <begin position="1"/>
        <end position="88"/>
    </location>
</feature>
<dbReference type="Proteomes" id="UP000663419">
    <property type="component" value="Chromosome 3"/>
</dbReference>
<proteinExistence type="predicted"/>
<protein>
    <submittedName>
        <fullName evidence="2">Uncharacterized protein</fullName>
    </submittedName>
</protein>
<sequence>MKKKRGGGKQKNQTTGGQVGRHAKKHRTKATRRGAGKQKGKTHKSEKAAAHQSPIQTSLVIHAQKQKTEKKATQKQTKNKQITKSHPSQFCNVSLPQFIYVYMYVLLYPGPLVKKWGK</sequence>
<name>A0A8A1LJZ3_AJEC8</name>
<dbReference type="EMBL" id="CP069104">
    <property type="protein sequence ID" value="QSS54648.1"/>
    <property type="molecule type" value="Genomic_DNA"/>
</dbReference>
<reference evidence="2" key="1">
    <citation type="submission" date="2021-01" db="EMBL/GenBank/DDBJ databases">
        <title>Chromosome-level genome assembly of a human fungal pathogen reveals clustering of transcriptionally co-regulated genes.</title>
        <authorList>
            <person name="Voorhies M."/>
            <person name="Cohen S."/>
            <person name="Shea T.P."/>
            <person name="Petrus S."/>
            <person name="Munoz J.F."/>
            <person name="Poplawski S."/>
            <person name="Goldman W.E."/>
            <person name="Michael T."/>
            <person name="Cuomo C.A."/>
            <person name="Sil A."/>
            <person name="Beyhan S."/>
        </authorList>
    </citation>
    <scope>NUCLEOTIDE SEQUENCE</scope>
    <source>
        <strain evidence="2">H88</strain>
    </source>
</reference>
<gene>
    <name evidence="2" type="ORF">I7I53_02278</name>
</gene>